<protein>
    <submittedName>
        <fullName evidence="1">Uncharacterized protein</fullName>
    </submittedName>
</protein>
<name>D4Z2T0_SPHIU</name>
<gene>
    <name evidence="1" type="ordered locus">SJA_C1-20780</name>
</gene>
<organism evidence="1 2">
    <name type="scientific">Sphingobium indicum (strain DSM 16413 / CCM 7287 / MTCC 6362 / UT26 / NBRC 101211 / UT26S)</name>
    <name type="common">Sphingobium japonicum</name>
    <dbReference type="NCBI Taxonomy" id="452662"/>
    <lineage>
        <taxon>Bacteria</taxon>
        <taxon>Pseudomonadati</taxon>
        <taxon>Pseudomonadota</taxon>
        <taxon>Alphaproteobacteria</taxon>
        <taxon>Sphingomonadales</taxon>
        <taxon>Sphingomonadaceae</taxon>
        <taxon>Sphingobium</taxon>
    </lineage>
</organism>
<keyword evidence="2" id="KW-1185">Reference proteome</keyword>
<dbReference type="KEGG" id="sjp:SJA_C1-20780"/>
<evidence type="ECO:0000313" key="2">
    <source>
        <dbReference type="Proteomes" id="UP000007753"/>
    </source>
</evidence>
<proteinExistence type="predicted"/>
<accession>D4Z2T0</accession>
<dbReference type="EMBL" id="AP010803">
    <property type="protein sequence ID" value="BAI96912.1"/>
    <property type="molecule type" value="Genomic_DNA"/>
</dbReference>
<dbReference type="STRING" id="452662.SJA_C1-20780"/>
<reference evidence="1 2" key="1">
    <citation type="journal article" date="2010" name="J. Bacteriol.">
        <title>Complete genome sequence of the representative gamma-hexachlorocyclohexane-degrading bacterium Sphingobium japonicum UT26.</title>
        <authorList>
            <person name="Nagata Y."/>
            <person name="Ohtsubo Y."/>
            <person name="Endo R."/>
            <person name="Ichikawa N."/>
            <person name="Ankai A."/>
            <person name="Oguchi A."/>
            <person name="Fukui S."/>
            <person name="Fujita N."/>
            <person name="Tsuda M."/>
        </authorList>
    </citation>
    <scope>NUCLEOTIDE SEQUENCE [LARGE SCALE GENOMIC DNA]</scope>
    <source>
        <strain evidence="2">DSM 16413 / CCM 7287 / MTCC 6362 / UT26 / NBRC 101211 / UT26S</strain>
    </source>
</reference>
<dbReference type="AlphaFoldDB" id="D4Z2T0"/>
<sequence>MPDDRCECIYVYVKCKSQSSNRRTVTSSRRMPPFPLAFRLASRMLPVLP</sequence>
<evidence type="ECO:0000313" key="1">
    <source>
        <dbReference type="EMBL" id="BAI96912.1"/>
    </source>
</evidence>
<dbReference type="Proteomes" id="UP000007753">
    <property type="component" value="Chromosome 1"/>
</dbReference>
<dbReference type="HOGENOM" id="CLU_3140798_0_0_5"/>